<dbReference type="PANTHER" id="PTHR45934:SF20">
    <property type="entry name" value="MONOOXYGENASE 2-RELATED"/>
    <property type="match status" value="1"/>
</dbReference>
<dbReference type="SUPFAM" id="SSF51905">
    <property type="entry name" value="FAD/NAD(P)-binding domain"/>
    <property type="match status" value="2"/>
</dbReference>
<dbReference type="GO" id="GO:0071949">
    <property type="term" value="F:FAD binding"/>
    <property type="evidence" value="ECO:0007669"/>
    <property type="project" value="InterPro"/>
</dbReference>
<gene>
    <name evidence="6" type="ORF">HYC85_009462</name>
</gene>
<reference evidence="7" key="1">
    <citation type="journal article" date="2020" name="Nat. Commun.">
        <title>Genome assembly of wild tea tree DASZ reveals pedigree and selection history of tea varieties.</title>
        <authorList>
            <person name="Zhang W."/>
            <person name="Zhang Y."/>
            <person name="Qiu H."/>
            <person name="Guo Y."/>
            <person name="Wan H."/>
            <person name="Zhang X."/>
            <person name="Scossa F."/>
            <person name="Alseekh S."/>
            <person name="Zhang Q."/>
            <person name="Wang P."/>
            <person name="Xu L."/>
            <person name="Schmidt M.H."/>
            <person name="Jia X."/>
            <person name="Li D."/>
            <person name="Zhu A."/>
            <person name="Guo F."/>
            <person name="Chen W."/>
            <person name="Ni D."/>
            <person name="Usadel B."/>
            <person name="Fernie A.R."/>
            <person name="Wen W."/>
        </authorList>
    </citation>
    <scope>NUCLEOTIDE SEQUENCE [LARGE SCALE GENOMIC DNA]</scope>
    <source>
        <strain evidence="7">cv. G240</strain>
    </source>
</reference>
<evidence type="ECO:0000256" key="1">
    <source>
        <dbReference type="ARBA" id="ARBA00023002"/>
    </source>
</evidence>
<evidence type="ECO:0000259" key="5">
    <source>
        <dbReference type="Pfam" id="PF01494"/>
    </source>
</evidence>
<dbReference type="PRINTS" id="PR00420">
    <property type="entry name" value="RNGMNOXGNASE"/>
</dbReference>
<accession>A0A7J7HHP6</accession>
<comment type="similarity">
    <text evidence="3">Belongs to the 3-hydroxybenzoate 6-hydroxylase family.</text>
</comment>
<dbReference type="PANTHER" id="PTHR45934">
    <property type="entry name" value="FAD/NAD(P)-BINDING OXIDOREDUCTASE FAMILY PROTEIN"/>
    <property type="match status" value="1"/>
</dbReference>
<evidence type="ECO:0000256" key="3">
    <source>
        <dbReference type="ARBA" id="ARBA00024018"/>
    </source>
</evidence>
<reference evidence="6 7" key="2">
    <citation type="submission" date="2020-07" db="EMBL/GenBank/DDBJ databases">
        <title>Genome assembly of wild tea tree DASZ reveals pedigree and selection history of tea varieties.</title>
        <authorList>
            <person name="Zhang W."/>
        </authorList>
    </citation>
    <scope>NUCLEOTIDE SEQUENCE [LARGE SCALE GENOMIC DNA]</scope>
    <source>
        <strain evidence="7">cv. G240</strain>
        <tissue evidence="6">Leaf</tissue>
    </source>
</reference>
<evidence type="ECO:0000313" key="7">
    <source>
        <dbReference type="Proteomes" id="UP000593564"/>
    </source>
</evidence>
<evidence type="ECO:0000256" key="2">
    <source>
        <dbReference type="ARBA" id="ARBA00023033"/>
    </source>
</evidence>
<dbReference type="InterPro" id="IPR044560">
    <property type="entry name" value="MOase"/>
</dbReference>
<feature type="domain" description="FAD-binding" evidence="5">
    <location>
        <begin position="106"/>
        <end position="394"/>
    </location>
</feature>
<protein>
    <recommendedName>
        <fullName evidence="5">FAD-binding domain-containing protein</fullName>
    </recommendedName>
</protein>
<feature type="domain" description="FAD-binding" evidence="5">
    <location>
        <begin position="495"/>
        <end position="898"/>
    </location>
</feature>
<name>A0A7J7HHP6_CAMSI</name>
<feature type="region of interest" description="Disordered" evidence="4">
    <location>
        <begin position="624"/>
        <end position="646"/>
    </location>
</feature>
<keyword evidence="1" id="KW-0560">Oxidoreductase</keyword>
<evidence type="ECO:0000256" key="4">
    <source>
        <dbReference type="SAM" id="MobiDB-lite"/>
    </source>
</evidence>
<evidence type="ECO:0000313" key="6">
    <source>
        <dbReference type="EMBL" id="KAF5951518.1"/>
    </source>
</evidence>
<dbReference type="Pfam" id="PF01494">
    <property type="entry name" value="FAD_binding_3"/>
    <property type="match status" value="2"/>
</dbReference>
<dbReference type="GO" id="GO:0004497">
    <property type="term" value="F:monooxygenase activity"/>
    <property type="evidence" value="ECO:0007669"/>
    <property type="project" value="UniProtKB-KW"/>
</dbReference>
<comment type="caution">
    <text evidence="6">The sequence shown here is derived from an EMBL/GenBank/DDBJ whole genome shotgun (WGS) entry which is preliminary data.</text>
</comment>
<organism evidence="6 7">
    <name type="scientific">Camellia sinensis</name>
    <name type="common">Tea plant</name>
    <name type="synonym">Thea sinensis</name>
    <dbReference type="NCBI Taxonomy" id="4442"/>
    <lineage>
        <taxon>Eukaryota</taxon>
        <taxon>Viridiplantae</taxon>
        <taxon>Streptophyta</taxon>
        <taxon>Embryophyta</taxon>
        <taxon>Tracheophyta</taxon>
        <taxon>Spermatophyta</taxon>
        <taxon>Magnoliopsida</taxon>
        <taxon>eudicotyledons</taxon>
        <taxon>Gunneridae</taxon>
        <taxon>Pentapetalae</taxon>
        <taxon>asterids</taxon>
        <taxon>Ericales</taxon>
        <taxon>Theaceae</taxon>
        <taxon>Camellia</taxon>
    </lineage>
</organism>
<dbReference type="EMBL" id="JACBKZ010000004">
    <property type="protein sequence ID" value="KAF5951518.1"/>
    <property type="molecule type" value="Genomic_DNA"/>
</dbReference>
<sequence>MVGLSIRPPFAVGPPLGHPLRSALLMVGPSARPPFVVAPFHGRSLRSATLRGRPFSWSVPLLGHPLRSALLMVGPFAWPPFAVGPPYGRSLLLIGLHPADLSQPSLGIRSLVLESSASLRATGFAFTTWANAWRALDALGIEWRLHPQTTGLAMAEMSFKTEEANGGHEVRCMKRNMLLETLERELPHGTIRYSSKVVSVEDSGYFKLVHIADGSVIKTKVLIGCDGVNSAVAQWLGLKKPAFAGRSAIRGQTIYKGNHGFESKFYQFFGDGVRSGFIPSDDDVVYWFLTFSPSSKDKEVEENPAKMKDFVLSKLGKVPDKVKTTVEMTELNNIMCSSLRLRHPWELLWGNISKGNVCVLGDAFHPMTPDLGQGGCAALEDGVTLARCLAKALLEKPNVEPNENTEKEEYKRIEMGLKKYAKERRWRGLDLIATGYMVGLIQQGDGVVTSFLRDKMLAPFLANLLLKKAKFDLWQTEERERERERERFMMEVVEEVVIVGAGIGGLATSLGLHRLGIRSLVLESSASLRATGFAFTTWANAWRALDALGIGDSLRQHHHQMLGEDWSAIASMAEAEKRLALRVSSGDDGEGSPVDLRAERRTRWCSIRSPEKVARSASRVERLRQRRGRGASFRTRASQPRRRTWRPARPIVAASSSTKLAMAETSFKTEEANGGHEVRCMKRKMLLETLEKELPHGTIRYSSKVISVEDSGYFKLVHIADGSVIKTKVLIGCDGVNSWLGFKKPAFVGRSAIRAQAIYKGNHGFEPKFYQFSGNGVRSGFLPSDDDVVYWFLTFTPSSKDKEVEENPAKMKEFVLSKLGKVPDQVKTTVEMTELNNIMCSSLRLRHPWELLWGNISKGNVCVLGDAFHPMTPDLGQGGCAALEDGVTLARCLAKALLEKPNVEPNENTEKEEYKRIEMGLKKFAKERRWRGFDLITTGYMVGLIQQSDGVVMSFLRDKMLAPFLASLLLKKAKFDCGKLIKFESVKRKVKFEINYESSWYNLSFFNS</sequence>
<dbReference type="InterPro" id="IPR002938">
    <property type="entry name" value="FAD-bd"/>
</dbReference>
<dbReference type="AlphaFoldDB" id="A0A7J7HHP6"/>
<keyword evidence="7" id="KW-1185">Reference proteome</keyword>
<dbReference type="InterPro" id="IPR036188">
    <property type="entry name" value="FAD/NAD-bd_sf"/>
</dbReference>
<dbReference type="Gene3D" id="3.50.50.60">
    <property type="entry name" value="FAD/NAD(P)-binding domain"/>
    <property type="match status" value="3"/>
</dbReference>
<dbReference type="Proteomes" id="UP000593564">
    <property type="component" value="Unassembled WGS sequence"/>
</dbReference>
<keyword evidence="2" id="KW-0503">Monooxygenase</keyword>
<proteinExistence type="inferred from homology"/>